<dbReference type="KEGG" id="aal:EP13_14045"/>
<dbReference type="InterPro" id="IPR002731">
    <property type="entry name" value="ATPase_BadF"/>
</dbReference>
<dbReference type="CDD" id="cd24082">
    <property type="entry name" value="ASKHA_NBD_GspK-like"/>
    <property type="match status" value="1"/>
</dbReference>
<protein>
    <recommendedName>
        <fullName evidence="1">ATPase BadF/BadG/BcrA/BcrD type domain-containing protein</fullName>
    </recommendedName>
</protein>
<dbReference type="Pfam" id="PF01869">
    <property type="entry name" value="BcrAD_BadFG"/>
    <property type="match status" value="1"/>
</dbReference>
<evidence type="ECO:0000313" key="3">
    <source>
        <dbReference type="Proteomes" id="UP000056090"/>
    </source>
</evidence>
<dbReference type="Proteomes" id="UP000056090">
    <property type="component" value="Chromosome"/>
</dbReference>
<dbReference type="eggNOG" id="COG2971">
    <property type="taxonomic scope" value="Bacteria"/>
</dbReference>
<organism evidence="2 3">
    <name type="scientific">Alteromonas australica</name>
    <dbReference type="NCBI Taxonomy" id="589873"/>
    <lineage>
        <taxon>Bacteria</taxon>
        <taxon>Pseudomonadati</taxon>
        <taxon>Pseudomonadota</taxon>
        <taxon>Gammaproteobacteria</taxon>
        <taxon>Alteromonadales</taxon>
        <taxon>Alteromonadaceae</taxon>
        <taxon>Alteromonas/Salinimonas group</taxon>
        <taxon>Alteromonas</taxon>
    </lineage>
</organism>
<dbReference type="InterPro" id="IPR052519">
    <property type="entry name" value="Euk-type_GlcNAc_Kinase"/>
</dbReference>
<reference evidence="2 3" key="1">
    <citation type="submission" date="2014-06" db="EMBL/GenBank/DDBJ databases">
        <title>Genomes of Alteromonas australica, a world apart.</title>
        <authorList>
            <person name="Gonzaga A."/>
            <person name="Lopez-Perez M."/>
            <person name="Rodriguez-Valera F."/>
        </authorList>
    </citation>
    <scope>NUCLEOTIDE SEQUENCE [LARGE SCALE GENOMIC DNA]</scope>
    <source>
        <strain evidence="2 3">H 17</strain>
    </source>
</reference>
<evidence type="ECO:0000313" key="2">
    <source>
        <dbReference type="EMBL" id="AIF99712.1"/>
    </source>
</evidence>
<dbReference type="PANTHER" id="PTHR43190:SF3">
    <property type="entry name" value="N-ACETYL-D-GLUCOSAMINE KINASE"/>
    <property type="match status" value="1"/>
</dbReference>
<dbReference type="EMBL" id="CP008849">
    <property type="protein sequence ID" value="AIF99712.1"/>
    <property type="molecule type" value="Genomic_DNA"/>
</dbReference>
<dbReference type="Gene3D" id="3.30.420.40">
    <property type="match status" value="2"/>
</dbReference>
<dbReference type="AlphaFoldDB" id="A0A075P8Q9"/>
<dbReference type="InterPro" id="IPR043129">
    <property type="entry name" value="ATPase_NBD"/>
</dbReference>
<accession>A0A075P8Q9</accession>
<proteinExistence type="predicted"/>
<sequence>MEPVTRNYYVGIDGGGTKCKARLENAQGELLGEGLSGPCNPAQSAETAFASIIEATTLALEAASLPATKMSDLNVCMGLAGVNVARYRETAQRWIFPFKHTHITTDLHIACLGAHAGQDGAIIITGTGSSALASVGENLSSIGGHGFPLGDKAGGAWLGLRALQYTLEALDALVPTSRLVKDMCEALGTDEPQAIVGKSLHYKSSDFGKFAPIVVKCANDNEPVSLSIVNEGKQYLTGVISQLEKLGAKRISMIGGISSQWAKWLPDNIQQRLQPAKCSPEFGAISLVKHLVKES</sequence>
<name>A0A075P8Q9_9ALTE</name>
<gene>
    <name evidence="2" type="ORF">EP13_14045</name>
</gene>
<dbReference type="PANTHER" id="PTHR43190">
    <property type="entry name" value="N-ACETYL-D-GLUCOSAMINE KINASE"/>
    <property type="match status" value="1"/>
</dbReference>
<feature type="domain" description="ATPase BadF/BadG/BcrA/BcrD type" evidence="1">
    <location>
        <begin position="10"/>
        <end position="270"/>
    </location>
</feature>
<evidence type="ECO:0000259" key="1">
    <source>
        <dbReference type="Pfam" id="PF01869"/>
    </source>
</evidence>
<keyword evidence="3" id="KW-1185">Reference proteome</keyword>
<dbReference type="SUPFAM" id="SSF53067">
    <property type="entry name" value="Actin-like ATPase domain"/>
    <property type="match status" value="2"/>
</dbReference>